<accession>A0A7W6E8U6</accession>
<dbReference type="Proteomes" id="UP000542776">
    <property type="component" value="Unassembled WGS sequence"/>
</dbReference>
<proteinExistence type="predicted"/>
<dbReference type="RefSeq" id="WP_183197898.1">
    <property type="nucleotide sequence ID" value="NZ_JACIEK010000001.1"/>
</dbReference>
<sequence length="211" mass="22885">MSETMSPDAVMPKGAFAALIGVSAARISQMISEGKIGPEALVGEGRLARIRVDIAKRQINAKRDIGQAFGNGLMTRLGEAPPPEPAAPAAPRPDSIEEQIKREKLRASQFANRKSAEEEEARKGRFTETDEMRQAMGRLAASMLQAFEGSLAEMAADVAGQFGVPARDVEHTLRLRFRAAREDISKRHRRDAAGMPETMETIVTTNEDAAA</sequence>
<organism evidence="2 3">
    <name type="scientific">Aureimonas pseudogalii</name>
    <dbReference type="NCBI Taxonomy" id="1744844"/>
    <lineage>
        <taxon>Bacteria</taxon>
        <taxon>Pseudomonadati</taxon>
        <taxon>Pseudomonadota</taxon>
        <taxon>Alphaproteobacteria</taxon>
        <taxon>Hyphomicrobiales</taxon>
        <taxon>Aurantimonadaceae</taxon>
        <taxon>Aureimonas</taxon>
    </lineage>
</organism>
<dbReference type="EMBL" id="JACIEK010000001">
    <property type="protein sequence ID" value="MBB3996891.1"/>
    <property type="molecule type" value="Genomic_DNA"/>
</dbReference>
<evidence type="ECO:0000313" key="2">
    <source>
        <dbReference type="EMBL" id="MBB3996891.1"/>
    </source>
</evidence>
<dbReference type="AlphaFoldDB" id="A0A7W6E8U6"/>
<gene>
    <name evidence="2" type="ORF">GGR04_000712</name>
</gene>
<protein>
    <submittedName>
        <fullName evidence="2">Uncharacterized protein</fullName>
    </submittedName>
</protein>
<comment type="caution">
    <text evidence="2">The sequence shown here is derived from an EMBL/GenBank/DDBJ whole genome shotgun (WGS) entry which is preliminary data.</text>
</comment>
<feature type="region of interest" description="Disordered" evidence="1">
    <location>
        <begin position="187"/>
        <end position="211"/>
    </location>
</feature>
<evidence type="ECO:0000313" key="3">
    <source>
        <dbReference type="Proteomes" id="UP000542776"/>
    </source>
</evidence>
<name>A0A7W6E8U6_9HYPH</name>
<feature type="compositionally biased region" description="Polar residues" evidence="1">
    <location>
        <begin position="201"/>
        <end position="211"/>
    </location>
</feature>
<reference evidence="2 3" key="1">
    <citation type="submission" date="2020-08" db="EMBL/GenBank/DDBJ databases">
        <title>Genomic Encyclopedia of Type Strains, Phase IV (KMG-IV): sequencing the most valuable type-strain genomes for metagenomic binning, comparative biology and taxonomic classification.</title>
        <authorList>
            <person name="Goeker M."/>
        </authorList>
    </citation>
    <scope>NUCLEOTIDE SEQUENCE [LARGE SCALE GENOMIC DNA]</scope>
    <source>
        <strain evidence="2 3">DSM 102238</strain>
    </source>
</reference>
<evidence type="ECO:0000256" key="1">
    <source>
        <dbReference type="SAM" id="MobiDB-lite"/>
    </source>
</evidence>
<keyword evidence="3" id="KW-1185">Reference proteome</keyword>